<dbReference type="eggNOG" id="COG0589">
    <property type="taxonomic scope" value="Bacteria"/>
</dbReference>
<evidence type="ECO:0000256" key="1">
    <source>
        <dbReference type="ARBA" id="ARBA00008791"/>
    </source>
</evidence>
<reference evidence="3 4" key="1">
    <citation type="submission" date="2014-05" db="EMBL/GenBank/DDBJ databases">
        <title>De novo Genome Sequence of Spirocheata sp.</title>
        <authorList>
            <person name="Shivani Y."/>
            <person name="Subhash Y."/>
            <person name="Tushar L."/>
            <person name="Sasikala C."/>
            <person name="Ramana C.V."/>
        </authorList>
    </citation>
    <scope>NUCLEOTIDE SEQUENCE [LARGE SCALE GENOMIC DNA]</scope>
    <source>
        <strain evidence="3 4">JC230</strain>
    </source>
</reference>
<evidence type="ECO:0000259" key="2">
    <source>
        <dbReference type="Pfam" id="PF00582"/>
    </source>
</evidence>
<dbReference type="PRINTS" id="PR01438">
    <property type="entry name" value="UNVRSLSTRESS"/>
</dbReference>
<keyword evidence="4" id="KW-1185">Reference proteome</keyword>
<dbReference type="PANTHER" id="PTHR46268">
    <property type="entry name" value="STRESS RESPONSE PROTEIN NHAX"/>
    <property type="match status" value="1"/>
</dbReference>
<dbReference type="EMBL" id="JNUP01000023">
    <property type="protein sequence ID" value="KGE73610.1"/>
    <property type="molecule type" value="Genomic_DNA"/>
</dbReference>
<dbReference type="STRING" id="1480694.DC28_02920"/>
<feature type="domain" description="UspA" evidence="2">
    <location>
        <begin position="1"/>
        <end position="157"/>
    </location>
</feature>
<dbReference type="PANTHER" id="PTHR46268:SF6">
    <property type="entry name" value="UNIVERSAL STRESS PROTEIN UP12"/>
    <property type="match status" value="1"/>
</dbReference>
<protein>
    <recommendedName>
        <fullName evidence="2">UspA domain-containing protein</fullName>
    </recommendedName>
</protein>
<dbReference type="SUPFAM" id="SSF52402">
    <property type="entry name" value="Adenine nucleotide alpha hydrolases-like"/>
    <property type="match status" value="1"/>
</dbReference>
<dbReference type="OrthoDB" id="369721at2"/>
<dbReference type="Pfam" id="PF00582">
    <property type="entry name" value="Usp"/>
    <property type="match status" value="1"/>
</dbReference>
<dbReference type="Proteomes" id="UP000029692">
    <property type="component" value="Unassembled WGS sequence"/>
</dbReference>
<dbReference type="InterPro" id="IPR014729">
    <property type="entry name" value="Rossmann-like_a/b/a_fold"/>
</dbReference>
<dbReference type="CDD" id="cd00293">
    <property type="entry name" value="USP-like"/>
    <property type="match status" value="1"/>
</dbReference>
<name>A0A098R0B4_9SPIO</name>
<dbReference type="InterPro" id="IPR006015">
    <property type="entry name" value="Universal_stress_UspA"/>
</dbReference>
<organism evidence="3 4">
    <name type="scientific">Spirochaeta lutea</name>
    <dbReference type="NCBI Taxonomy" id="1480694"/>
    <lineage>
        <taxon>Bacteria</taxon>
        <taxon>Pseudomonadati</taxon>
        <taxon>Spirochaetota</taxon>
        <taxon>Spirochaetia</taxon>
        <taxon>Spirochaetales</taxon>
        <taxon>Spirochaetaceae</taxon>
        <taxon>Spirochaeta</taxon>
    </lineage>
</organism>
<dbReference type="RefSeq" id="WP_037545549.1">
    <property type="nucleotide sequence ID" value="NZ_JNUP01000023.1"/>
</dbReference>
<comment type="caution">
    <text evidence="3">The sequence shown here is derived from an EMBL/GenBank/DDBJ whole genome shotgun (WGS) entry which is preliminary data.</text>
</comment>
<dbReference type="InterPro" id="IPR006016">
    <property type="entry name" value="UspA"/>
</dbReference>
<sequence length="171" mass="18661">MKTILSALDFSPISKAVFSASLDLAKTYGAKLYLLHVIHNLQDVYIGFSLASQEYYGSMGPMYVPDEDLVNQLRERAKAEEEELSGMQKQAAAQGVDCEALLLQGDVARVIKDEISRLSVDTCVIGTHGHGIFYKALLGSTSESIIEHCGCPLMLIPAGYGETRKNSEDKT</sequence>
<comment type="similarity">
    <text evidence="1">Belongs to the universal stress protein A family.</text>
</comment>
<evidence type="ECO:0000313" key="3">
    <source>
        <dbReference type="EMBL" id="KGE73610.1"/>
    </source>
</evidence>
<gene>
    <name evidence="3" type="ORF">DC28_02920</name>
</gene>
<dbReference type="Gene3D" id="3.40.50.620">
    <property type="entry name" value="HUPs"/>
    <property type="match status" value="1"/>
</dbReference>
<proteinExistence type="inferred from homology"/>
<accession>A0A098R0B4</accession>
<evidence type="ECO:0000313" key="4">
    <source>
        <dbReference type="Proteomes" id="UP000029692"/>
    </source>
</evidence>
<dbReference type="AlphaFoldDB" id="A0A098R0B4"/>